<dbReference type="NCBIfam" id="TIGR03364">
    <property type="entry name" value="HpnW_proposed"/>
    <property type="match status" value="1"/>
</dbReference>
<keyword evidence="5" id="KW-0812">Transmembrane</keyword>
<evidence type="ECO:0000256" key="4">
    <source>
        <dbReference type="ARBA" id="ARBA00023002"/>
    </source>
</evidence>
<dbReference type="InterPro" id="IPR036188">
    <property type="entry name" value="FAD/NAD-bd_sf"/>
</dbReference>
<keyword evidence="4" id="KW-0560">Oxidoreductase</keyword>
<comment type="similarity">
    <text evidence="2">Belongs to the DadA oxidoreductase family.</text>
</comment>
<dbReference type="Pfam" id="PF01266">
    <property type="entry name" value="DAO"/>
    <property type="match status" value="1"/>
</dbReference>
<feature type="transmembrane region" description="Helical" evidence="5">
    <location>
        <begin position="9"/>
        <end position="28"/>
    </location>
</feature>
<name>A0A517ZNR3_9PLAN</name>
<dbReference type="AlphaFoldDB" id="A0A517ZNR3"/>
<dbReference type="InterPro" id="IPR017741">
    <property type="entry name" value="FAD-dependent_OxRdtase_HpnW"/>
</dbReference>
<keyword evidence="5" id="KW-0472">Membrane</keyword>
<dbReference type="Proteomes" id="UP000319383">
    <property type="component" value="Chromosome"/>
</dbReference>
<sequence length="386" mass="43421">MNGRPNREFDVIVVGAGILGVFHAYFAAKSGQRVLLLERDDAPRGASVRNFGWCIPSAMAPGEWAERGIASLEVYHELAAAVGFPFSQNGTLYVASTELEEAVIREFAESNSHHGLHREFLDARQTREMNPFVRPDYGRASLYFPDEIRIEPRTILGDLLSWLGREFDCEYRPRTVACQAKVREGQCRVMSSDGMVFTANHVFVCSGADVRTLFPEVLAAAGLRRCQLQMFRTVPQRGWQLPTNLASGLSIRRYPSFQDCPSWEKLSQQAVEPGYDERGIHVLLVQDFEGRLVVGDSHIYSCDDMDDMLDAETESSILRYAQQMVDGVDWRIDSRWQGVYTLLEDREILDTTIDSRIHLVTGIGGKGMTTAPAVARESIERHLAIR</sequence>
<keyword evidence="5" id="KW-1133">Transmembrane helix</keyword>
<evidence type="ECO:0000313" key="7">
    <source>
        <dbReference type="EMBL" id="QDU44050.1"/>
    </source>
</evidence>
<comment type="cofactor">
    <cofactor evidence="1">
        <name>FAD</name>
        <dbReference type="ChEBI" id="CHEBI:57692"/>
    </cofactor>
</comment>
<keyword evidence="8" id="KW-1185">Reference proteome</keyword>
<gene>
    <name evidence="7" type="ORF">Mal52_25280</name>
</gene>
<dbReference type="GO" id="GO:0016491">
    <property type="term" value="F:oxidoreductase activity"/>
    <property type="evidence" value="ECO:0007669"/>
    <property type="project" value="UniProtKB-KW"/>
</dbReference>
<evidence type="ECO:0000256" key="5">
    <source>
        <dbReference type="SAM" id="Phobius"/>
    </source>
</evidence>
<evidence type="ECO:0000256" key="1">
    <source>
        <dbReference type="ARBA" id="ARBA00001974"/>
    </source>
</evidence>
<dbReference type="SUPFAM" id="SSF51905">
    <property type="entry name" value="FAD/NAD(P)-binding domain"/>
    <property type="match status" value="1"/>
</dbReference>
<dbReference type="Gene3D" id="3.30.9.10">
    <property type="entry name" value="D-Amino Acid Oxidase, subunit A, domain 2"/>
    <property type="match status" value="1"/>
</dbReference>
<dbReference type="PANTHER" id="PTHR13847">
    <property type="entry name" value="SARCOSINE DEHYDROGENASE-RELATED"/>
    <property type="match status" value="1"/>
</dbReference>
<accession>A0A517ZNR3</accession>
<evidence type="ECO:0000313" key="8">
    <source>
        <dbReference type="Proteomes" id="UP000319383"/>
    </source>
</evidence>
<evidence type="ECO:0000259" key="6">
    <source>
        <dbReference type="Pfam" id="PF01266"/>
    </source>
</evidence>
<dbReference type="GO" id="GO:0005737">
    <property type="term" value="C:cytoplasm"/>
    <property type="evidence" value="ECO:0007669"/>
    <property type="project" value="TreeGrafter"/>
</dbReference>
<proteinExistence type="inferred from homology"/>
<dbReference type="RefSeq" id="WP_145376359.1">
    <property type="nucleotide sequence ID" value="NZ_CP036276.1"/>
</dbReference>
<dbReference type="EMBL" id="CP036276">
    <property type="protein sequence ID" value="QDU44050.1"/>
    <property type="molecule type" value="Genomic_DNA"/>
</dbReference>
<dbReference type="PANTHER" id="PTHR13847:SF286">
    <property type="entry name" value="D-AMINO ACID DEHYDROGENASE"/>
    <property type="match status" value="1"/>
</dbReference>
<organism evidence="7 8">
    <name type="scientific">Symmachiella dynata</name>
    <dbReference type="NCBI Taxonomy" id="2527995"/>
    <lineage>
        <taxon>Bacteria</taxon>
        <taxon>Pseudomonadati</taxon>
        <taxon>Planctomycetota</taxon>
        <taxon>Planctomycetia</taxon>
        <taxon>Planctomycetales</taxon>
        <taxon>Planctomycetaceae</taxon>
        <taxon>Symmachiella</taxon>
    </lineage>
</organism>
<keyword evidence="3" id="KW-0285">Flavoprotein</keyword>
<feature type="domain" description="FAD dependent oxidoreductase" evidence="6">
    <location>
        <begin position="10"/>
        <end position="378"/>
    </location>
</feature>
<reference evidence="7 8" key="1">
    <citation type="submission" date="2019-02" db="EMBL/GenBank/DDBJ databases">
        <title>Deep-cultivation of Planctomycetes and their phenomic and genomic characterization uncovers novel biology.</title>
        <authorList>
            <person name="Wiegand S."/>
            <person name="Jogler M."/>
            <person name="Boedeker C."/>
            <person name="Pinto D."/>
            <person name="Vollmers J."/>
            <person name="Rivas-Marin E."/>
            <person name="Kohn T."/>
            <person name="Peeters S.H."/>
            <person name="Heuer A."/>
            <person name="Rast P."/>
            <person name="Oberbeckmann S."/>
            <person name="Bunk B."/>
            <person name="Jeske O."/>
            <person name="Meyerdierks A."/>
            <person name="Storesund J.E."/>
            <person name="Kallscheuer N."/>
            <person name="Luecker S."/>
            <person name="Lage O.M."/>
            <person name="Pohl T."/>
            <person name="Merkel B.J."/>
            <person name="Hornburger P."/>
            <person name="Mueller R.-W."/>
            <person name="Bruemmer F."/>
            <person name="Labrenz M."/>
            <person name="Spormann A.M."/>
            <person name="Op den Camp H."/>
            <person name="Overmann J."/>
            <person name="Amann R."/>
            <person name="Jetten M.S.M."/>
            <person name="Mascher T."/>
            <person name="Medema M.H."/>
            <person name="Devos D.P."/>
            <person name="Kaster A.-K."/>
            <person name="Ovreas L."/>
            <person name="Rohde M."/>
            <person name="Galperin M.Y."/>
            <person name="Jogler C."/>
        </authorList>
    </citation>
    <scope>NUCLEOTIDE SEQUENCE [LARGE SCALE GENOMIC DNA]</scope>
    <source>
        <strain evidence="7 8">Mal52</strain>
    </source>
</reference>
<dbReference type="InterPro" id="IPR006076">
    <property type="entry name" value="FAD-dep_OxRdtase"/>
</dbReference>
<dbReference type="Gene3D" id="3.50.50.60">
    <property type="entry name" value="FAD/NAD(P)-binding domain"/>
    <property type="match status" value="1"/>
</dbReference>
<protein>
    <submittedName>
        <fullName evidence="7">N-methyltryptophan oxidase</fullName>
    </submittedName>
</protein>
<evidence type="ECO:0000256" key="3">
    <source>
        <dbReference type="ARBA" id="ARBA00022630"/>
    </source>
</evidence>
<dbReference type="KEGG" id="sdyn:Mal52_25280"/>
<evidence type="ECO:0000256" key="2">
    <source>
        <dbReference type="ARBA" id="ARBA00009410"/>
    </source>
</evidence>